<feature type="compositionally biased region" description="Low complexity" evidence="12">
    <location>
        <begin position="20"/>
        <end position="29"/>
    </location>
</feature>
<dbReference type="GO" id="GO:0009228">
    <property type="term" value="P:thiamine biosynthetic process"/>
    <property type="evidence" value="ECO:0007669"/>
    <property type="project" value="UniProtKB-KW"/>
</dbReference>
<comment type="function">
    <text evidence="11">Catalyzes the phosphorylation of the hydroxyl group of 4-methyl-5-beta-hydroxyethylthiazole (THZ).</text>
</comment>
<comment type="similarity">
    <text evidence="11">Belongs to the Thz kinase family.</text>
</comment>
<dbReference type="NCBIfam" id="NF006830">
    <property type="entry name" value="PRK09355.1"/>
    <property type="match status" value="1"/>
</dbReference>
<dbReference type="SUPFAM" id="SSF53613">
    <property type="entry name" value="Ribokinase-like"/>
    <property type="match status" value="1"/>
</dbReference>
<gene>
    <name evidence="11" type="primary">thiM</name>
    <name evidence="13" type="ORF">HX89_13785</name>
</gene>
<dbReference type="GO" id="GO:0009229">
    <property type="term" value="P:thiamine diphosphate biosynthetic process"/>
    <property type="evidence" value="ECO:0007669"/>
    <property type="project" value="UniProtKB-UniRule"/>
</dbReference>
<dbReference type="KEGG" id="dni:HX89_13785"/>
<dbReference type="AlphaFoldDB" id="A0A075JIN6"/>
<feature type="binding site" evidence="11">
    <location>
        <position position="173"/>
    </location>
    <ligand>
        <name>ATP</name>
        <dbReference type="ChEBI" id="CHEBI:30616"/>
    </ligand>
</feature>
<evidence type="ECO:0000256" key="12">
    <source>
        <dbReference type="SAM" id="MobiDB-lite"/>
    </source>
</evidence>
<evidence type="ECO:0000256" key="11">
    <source>
        <dbReference type="HAMAP-Rule" id="MF_00228"/>
    </source>
</evidence>
<protein>
    <recommendedName>
        <fullName evidence="11">Hydroxyethylthiazole kinase</fullName>
        <ecNumber evidence="11">2.7.1.50</ecNumber>
    </recommendedName>
    <alternativeName>
        <fullName evidence="11">4-methyl-5-beta-hydroxyethylthiazole kinase</fullName>
        <shortName evidence="11">TH kinase</shortName>
        <shortName evidence="11">Thz kinase</shortName>
    </alternativeName>
</protein>
<feature type="binding site" evidence="11">
    <location>
        <position position="247"/>
    </location>
    <ligand>
        <name>substrate</name>
    </ligand>
</feature>
<keyword evidence="10 11" id="KW-0784">Thiamine biosynthesis</keyword>
<dbReference type="UniPathway" id="UPA00060">
    <property type="reaction ID" value="UER00139"/>
</dbReference>
<evidence type="ECO:0000256" key="4">
    <source>
        <dbReference type="ARBA" id="ARBA00022679"/>
    </source>
</evidence>
<keyword evidence="14" id="KW-1185">Reference proteome</keyword>
<dbReference type="GeneID" id="41842101"/>
<dbReference type="GO" id="GO:0000287">
    <property type="term" value="F:magnesium ion binding"/>
    <property type="evidence" value="ECO:0007669"/>
    <property type="project" value="UniProtKB-UniRule"/>
</dbReference>
<keyword evidence="9 11" id="KW-0460">Magnesium</keyword>
<dbReference type="Proteomes" id="UP000027986">
    <property type="component" value="Chromosome"/>
</dbReference>
<dbReference type="GO" id="GO:0005524">
    <property type="term" value="F:ATP binding"/>
    <property type="evidence" value="ECO:0007669"/>
    <property type="project" value="UniProtKB-UniRule"/>
</dbReference>
<keyword evidence="6 11" id="KW-0547">Nucleotide-binding</keyword>
<sequence>MTAPTNEPDHTPGASSDATRSASQRSGGRSRPDAQSPDAAHEAGTDASAQALAITPEAIGRVIDAVRDAAPLTQCMTNAVVTGFTANVLLAVGASPAMVDSLEEGPIFAGIADGLLVNVGTVTAATAEAMRATAAARAEAGRPWCLDPVAVGTLPVRTQLARDLLEHAPAVIRGNASEVLGLAGEQGAGRGVDAGDDVDATLAAASRLAERTGGAVAVSGAVDAVVAPGAPTVRIGNGDAIMTKVTGVGCALGALVAAYLPVAGSAQLAAAAATATMTLAAEDAAHWASGPGSFAVELLDALARLEGDSVAATLDLRVAS</sequence>
<evidence type="ECO:0000256" key="10">
    <source>
        <dbReference type="ARBA" id="ARBA00022977"/>
    </source>
</evidence>
<dbReference type="OrthoDB" id="8909021at2"/>
<keyword evidence="4 11" id="KW-0808">Transferase</keyword>
<name>A0A075JIN6_9MICO</name>
<reference evidence="13 14" key="1">
    <citation type="submission" date="2014-07" db="EMBL/GenBank/DDBJ databases">
        <title>Genome Sequencing of Dermacoccus nishinomiyaensis.</title>
        <authorList>
            <person name="Hong K.W."/>
            <person name="Chan K.G."/>
        </authorList>
    </citation>
    <scope>NUCLEOTIDE SEQUENCE [LARGE SCALE GENOMIC DNA]</scope>
    <source>
        <strain evidence="13 14">M25</strain>
    </source>
</reference>
<keyword evidence="7 11" id="KW-0418">Kinase</keyword>
<evidence type="ECO:0000256" key="3">
    <source>
        <dbReference type="ARBA" id="ARBA00004868"/>
    </source>
</evidence>
<evidence type="ECO:0000256" key="6">
    <source>
        <dbReference type="ARBA" id="ARBA00022741"/>
    </source>
</evidence>
<dbReference type="InterPro" id="IPR000417">
    <property type="entry name" value="Hyethyz_kinase"/>
</dbReference>
<dbReference type="HOGENOM" id="CLU_019943_0_1_11"/>
<dbReference type="eggNOG" id="COG2145">
    <property type="taxonomic scope" value="Bacteria"/>
</dbReference>
<evidence type="ECO:0000313" key="13">
    <source>
        <dbReference type="EMBL" id="AIF41809.1"/>
    </source>
</evidence>
<dbReference type="CDD" id="cd01170">
    <property type="entry name" value="THZ_kinase"/>
    <property type="match status" value="1"/>
</dbReference>
<dbReference type="PRINTS" id="PR01099">
    <property type="entry name" value="HYETHTZKNASE"/>
</dbReference>
<evidence type="ECO:0000256" key="2">
    <source>
        <dbReference type="ARBA" id="ARBA00001946"/>
    </source>
</evidence>
<dbReference type="GO" id="GO:0004417">
    <property type="term" value="F:hydroxyethylthiazole kinase activity"/>
    <property type="evidence" value="ECO:0007669"/>
    <property type="project" value="UniProtKB-UniRule"/>
</dbReference>
<dbReference type="Pfam" id="PF02110">
    <property type="entry name" value="HK"/>
    <property type="match status" value="1"/>
</dbReference>
<feature type="binding site" evidence="11">
    <location>
        <position position="98"/>
    </location>
    <ligand>
        <name>substrate</name>
    </ligand>
</feature>
<comment type="pathway">
    <text evidence="3 11">Cofactor biosynthesis; thiamine diphosphate biosynthesis; 4-methyl-5-(2-phosphoethyl)-thiazole from 5-(2-hydroxyethyl)-4-methylthiazole: step 1/1.</text>
</comment>
<comment type="catalytic activity">
    <reaction evidence="1 11">
        <text>5-(2-hydroxyethyl)-4-methylthiazole + ATP = 4-methyl-5-(2-phosphooxyethyl)-thiazole + ADP + H(+)</text>
        <dbReference type="Rhea" id="RHEA:24212"/>
        <dbReference type="ChEBI" id="CHEBI:15378"/>
        <dbReference type="ChEBI" id="CHEBI:17957"/>
        <dbReference type="ChEBI" id="CHEBI:30616"/>
        <dbReference type="ChEBI" id="CHEBI:58296"/>
        <dbReference type="ChEBI" id="CHEBI:456216"/>
        <dbReference type="EC" id="2.7.1.50"/>
    </reaction>
</comment>
<comment type="cofactor">
    <cofactor evidence="2 11">
        <name>Mg(2+)</name>
        <dbReference type="ChEBI" id="CHEBI:18420"/>
    </cofactor>
</comment>
<evidence type="ECO:0000256" key="1">
    <source>
        <dbReference type="ARBA" id="ARBA00001771"/>
    </source>
</evidence>
<feature type="binding site" evidence="11">
    <location>
        <position position="219"/>
    </location>
    <ligand>
        <name>ATP</name>
        <dbReference type="ChEBI" id="CHEBI:30616"/>
    </ligand>
</feature>
<dbReference type="RefSeq" id="WP_081873765.1">
    <property type="nucleotide sequence ID" value="NZ_CP008889.1"/>
</dbReference>
<dbReference type="Gene3D" id="3.40.1190.20">
    <property type="match status" value="1"/>
</dbReference>
<keyword evidence="5 11" id="KW-0479">Metal-binding</keyword>
<evidence type="ECO:0000256" key="8">
    <source>
        <dbReference type="ARBA" id="ARBA00022840"/>
    </source>
</evidence>
<evidence type="ECO:0000256" key="5">
    <source>
        <dbReference type="ARBA" id="ARBA00022723"/>
    </source>
</evidence>
<dbReference type="HAMAP" id="MF_00228">
    <property type="entry name" value="Thz_kinase"/>
    <property type="match status" value="1"/>
</dbReference>
<evidence type="ECO:0000313" key="14">
    <source>
        <dbReference type="Proteomes" id="UP000027986"/>
    </source>
</evidence>
<proteinExistence type="inferred from homology"/>
<accession>A0A075JIN6</accession>
<dbReference type="InterPro" id="IPR029056">
    <property type="entry name" value="Ribokinase-like"/>
</dbReference>
<dbReference type="EMBL" id="CP008889">
    <property type="protein sequence ID" value="AIF41809.1"/>
    <property type="molecule type" value="Genomic_DNA"/>
</dbReference>
<dbReference type="EC" id="2.7.1.50" evidence="11"/>
<evidence type="ECO:0000256" key="9">
    <source>
        <dbReference type="ARBA" id="ARBA00022842"/>
    </source>
</evidence>
<organism evidence="13 14">
    <name type="scientific">Dermacoccus nishinomiyaensis</name>
    <dbReference type="NCBI Taxonomy" id="1274"/>
    <lineage>
        <taxon>Bacteria</taxon>
        <taxon>Bacillati</taxon>
        <taxon>Actinomycetota</taxon>
        <taxon>Actinomycetes</taxon>
        <taxon>Micrococcales</taxon>
        <taxon>Dermacoccaceae</taxon>
        <taxon>Dermacoccus</taxon>
    </lineage>
</organism>
<keyword evidence="8 11" id="KW-0067">ATP-binding</keyword>
<feature type="region of interest" description="Disordered" evidence="12">
    <location>
        <begin position="1"/>
        <end position="46"/>
    </location>
</feature>
<evidence type="ECO:0000256" key="7">
    <source>
        <dbReference type="ARBA" id="ARBA00022777"/>
    </source>
</evidence>